<dbReference type="RefSeq" id="XP_008800312.1">
    <property type="nucleotide sequence ID" value="XM_008802090.3"/>
</dbReference>
<sequence>MSSLAPPPSSPSSAAVEEAVRREVPDWDDEVASAARFKAFSGQRSDWEHRFLFWRDLILKVARTLGLCVVRSSEVKNVWFARGGLTPLCMDRVLHEMHSDGDILLKGDLIDPTSGHLYQMLRRVGHMIGVFRSSALQDNFEDFLILRPLLQERAAEIIRILNENHWTSACVITMGKFQSICKGSDEAATILSFLCECGKARYLSIRKEDFIEGVKLSLVPVSVSSISSLDYDTLHLNWTTEKLQQQLDVIDRRWEISRKMALASFKAGNKQAAYRHLRQSKLLSESRAKCTSLLERVEVVLGVIADAESTKKVSEAIQIGARAIKEHRISVEQVHLHLQELDEQVAAQKQVDEALESMPLQSVDIEDEDVEEEFKMLEMELADEMPQPQVVEPVIKGAEEVKAQESVDSLSKTLSKLNLEAV</sequence>
<protein>
    <submittedName>
        <fullName evidence="3">Charged multivesicular body protein 7</fullName>
    </submittedName>
</protein>
<feature type="region of interest" description="Disordered" evidence="1">
    <location>
        <begin position="1"/>
        <end position="20"/>
    </location>
</feature>
<dbReference type="KEGG" id="pda:103714719"/>
<feature type="compositionally biased region" description="Pro residues" evidence="1">
    <location>
        <begin position="1"/>
        <end position="10"/>
    </location>
</feature>
<keyword evidence="2" id="KW-1185">Reference proteome</keyword>
<evidence type="ECO:0000313" key="3">
    <source>
        <dbReference type="RefSeq" id="XP_008800312.1"/>
    </source>
</evidence>
<dbReference type="GO" id="GO:0009898">
    <property type="term" value="C:cytoplasmic side of plasma membrane"/>
    <property type="evidence" value="ECO:0007669"/>
    <property type="project" value="TreeGrafter"/>
</dbReference>
<evidence type="ECO:0000313" key="2">
    <source>
        <dbReference type="Proteomes" id="UP000228380"/>
    </source>
</evidence>
<dbReference type="GO" id="GO:0006900">
    <property type="term" value="P:vesicle budding from membrane"/>
    <property type="evidence" value="ECO:0007669"/>
    <property type="project" value="TreeGrafter"/>
</dbReference>
<name>A0A8B7CJ82_PHODC</name>
<dbReference type="GO" id="GO:0000815">
    <property type="term" value="C:ESCRT III complex"/>
    <property type="evidence" value="ECO:0007669"/>
    <property type="project" value="TreeGrafter"/>
</dbReference>
<gene>
    <name evidence="3" type="primary">LOC103714719</name>
</gene>
<dbReference type="Pfam" id="PF03357">
    <property type="entry name" value="Snf7"/>
    <property type="match status" value="1"/>
</dbReference>
<dbReference type="PANTHER" id="PTHR22761">
    <property type="entry name" value="CHARGED MULTIVESICULAR BODY PROTEIN"/>
    <property type="match status" value="1"/>
</dbReference>
<dbReference type="OrthoDB" id="10250120at2759"/>
<dbReference type="PANTHER" id="PTHR22761:SF7">
    <property type="entry name" value="SNF7 FAMILY PROTEIN"/>
    <property type="match status" value="1"/>
</dbReference>
<dbReference type="Proteomes" id="UP000228380">
    <property type="component" value="Chromosome 1"/>
</dbReference>
<reference evidence="2" key="1">
    <citation type="journal article" date="2019" name="Nat. Commun.">
        <title>Genome-wide association mapping of date palm fruit traits.</title>
        <authorList>
            <person name="Hazzouri K.M."/>
            <person name="Gros-Balthazard M."/>
            <person name="Flowers J.M."/>
            <person name="Copetti D."/>
            <person name="Lemansour A."/>
            <person name="Lebrun M."/>
            <person name="Masmoudi K."/>
            <person name="Ferrand S."/>
            <person name="Dhar M.I."/>
            <person name="Fresquez Z.A."/>
            <person name="Rosas U."/>
            <person name="Zhang J."/>
            <person name="Talag J."/>
            <person name="Lee S."/>
            <person name="Kudrna D."/>
            <person name="Powell R.F."/>
            <person name="Leitch I.J."/>
            <person name="Krueger R.R."/>
            <person name="Wing R.A."/>
            <person name="Amiri K.M.A."/>
            <person name="Purugganan M.D."/>
        </authorList>
    </citation>
    <scope>NUCLEOTIDE SEQUENCE [LARGE SCALE GENOMIC DNA]</scope>
    <source>
        <strain evidence="2">cv. Khalas</strain>
    </source>
</reference>
<dbReference type="GeneID" id="103714719"/>
<evidence type="ECO:0000256" key="1">
    <source>
        <dbReference type="SAM" id="MobiDB-lite"/>
    </source>
</evidence>
<dbReference type="InterPro" id="IPR005024">
    <property type="entry name" value="Snf7_fam"/>
</dbReference>
<dbReference type="Pfam" id="PF25880">
    <property type="entry name" value="WHD_CHMP7_1st"/>
    <property type="match status" value="1"/>
</dbReference>
<reference evidence="3" key="2">
    <citation type="submission" date="2025-08" db="UniProtKB">
        <authorList>
            <consortium name="RefSeq"/>
        </authorList>
    </citation>
    <scope>IDENTIFICATION</scope>
    <source>
        <tissue evidence="3">Young leaves</tissue>
    </source>
</reference>
<dbReference type="AlphaFoldDB" id="A0A8B7CJ82"/>
<proteinExistence type="predicted"/>
<dbReference type="GO" id="GO:0032511">
    <property type="term" value="P:late endosome to vacuole transport via multivesicular body sorting pathway"/>
    <property type="evidence" value="ECO:0007669"/>
    <property type="project" value="TreeGrafter"/>
</dbReference>
<organism evidence="2 3">
    <name type="scientific">Phoenix dactylifera</name>
    <name type="common">Date palm</name>
    <dbReference type="NCBI Taxonomy" id="42345"/>
    <lineage>
        <taxon>Eukaryota</taxon>
        <taxon>Viridiplantae</taxon>
        <taxon>Streptophyta</taxon>
        <taxon>Embryophyta</taxon>
        <taxon>Tracheophyta</taxon>
        <taxon>Spermatophyta</taxon>
        <taxon>Magnoliopsida</taxon>
        <taxon>Liliopsida</taxon>
        <taxon>Arecaceae</taxon>
        <taxon>Coryphoideae</taxon>
        <taxon>Phoeniceae</taxon>
        <taxon>Phoenix</taxon>
    </lineage>
</organism>
<accession>A0A8B7CJ82</accession>
<dbReference type="GO" id="GO:0005771">
    <property type="term" value="C:multivesicular body"/>
    <property type="evidence" value="ECO:0007669"/>
    <property type="project" value="TreeGrafter"/>
</dbReference>